<evidence type="ECO:0000313" key="2">
    <source>
        <dbReference type="Proteomes" id="UP000324222"/>
    </source>
</evidence>
<organism evidence="1 2">
    <name type="scientific">Portunus trituberculatus</name>
    <name type="common">Swimming crab</name>
    <name type="synonym">Neptunus trituberculatus</name>
    <dbReference type="NCBI Taxonomy" id="210409"/>
    <lineage>
        <taxon>Eukaryota</taxon>
        <taxon>Metazoa</taxon>
        <taxon>Ecdysozoa</taxon>
        <taxon>Arthropoda</taxon>
        <taxon>Crustacea</taxon>
        <taxon>Multicrustacea</taxon>
        <taxon>Malacostraca</taxon>
        <taxon>Eumalacostraca</taxon>
        <taxon>Eucarida</taxon>
        <taxon>Decapoda</taxon>
        <taxon>Pleocyemata</taxon>
        <taxon>Brachyura</taxon>
        <taxon>Eubrachyura</taxon>
        <taxon>Portunoidea</taxon>
        <taxon>Portunidae</taxon>
        <taxon>Portuninae</taxon>
        <taxon>Portunus</taxon>
    </lineage>
</organism>
<dbReference type="AlphaFoldDB" id="A0A5B7ES55"/>
<name>A0A5B7ES55_PORTR</name>
<reference evidence="1 2" key="1">
    <citation type="submission" date="2019-05" db="EMBL/GenBank/DDBJ databases">
        <title>Another draft genome of Portunus trituberculatus and its Hox gene families provides insights of decapod evolution.</title>
        <authorList>
            <person name="Jeong J.-H."/>
            <person name="Song I."/>
            <person name="Kim S."/>
            <person name="Choi T."/>
            <person name="Kim D."/>
            <person name="Ryu S."/>
            <person name="Kim W."/>
        </authorList>
    </citation>
    <scope>NUCLEOTIDE SEQUENCE [LARGE SCALE GENOMIC DNA]</scope>
    <source>
        <tissue evidence="1">Muscle</tissue>
    </source>
</reference>
<keyword evidence="2" id="KW-1185">Reference proteome</keyword>
<protein>
    <submittedName>
        <fullName evidence="1">Uncharacterized protein</fullName>
    </submittedName>
</protein>
<accession>A0A5B7ES55</accession>
<evidence type="ECO:0000313" key="1">
    <source>
        <dbReference type="EMBL" id="MPC37002.1"/>
    </source>
</evidence>
<dbReference type="EMBL" id="VSRR010003656">
    <property type="protein sequence ID" value="MPC37002.1"/>
    <property type="molecule type" value="Genomic_DNA"/>
</dbReference>
<gene>
    <name evidence="1" type="ORF">E2C01_030474</name>
</gene>
<comment type="caution">
    <text evidence="1">The sequence shown here is derived from an EMBL/GenBank/DDBJ whole genome shotgun (WGS) entry which is preliminary data.</text>
</comment>
<sequence>MSNQHDTHSPTNIHDLSPAYSLSLLSSGMPTTLPPCQHGMHITSYISISRCEMSLLLKAMPYPSICCTTKRLKAGDDILRNV</sequence>
<dbReference type="Proteomes" id="UP000324222">
    <property type="component" value="Unassembled WGS sequence"/>
</dbReference>
<proteinExistence type="predicted"/>